<evidence type="ECO:0000313" key="5">
    <source>
        <dbReference type="EMBL" id="POF27706.1"/>
    </source>
</evidence>
<keyword evidence="3" id="KW-0472">Membrane</keyword>
<sequence>MTLDTPTLFTSVMVAKLAGSAILILFFLFWKACGPVCARSLAIWSCGMFLAGSGAFLIAMRGVVPDGFSILAANTLVILGTGLGRSGFATFLGARPAIWLNFVVAGVWVVLCFYPPFFESFLARVNFVQSYLILTCLSVVWIAFRRNRDNLRTVRLLGVTTLIECTGYAWFTVNQNVLLYPDFLYAFGENFMTAYLVTILLSIVMTILLPACMIVERSLNGFREQANQDALTGLANRRSFLNGTQNWLSQSRVDNGTFSLIMVDLDGFKSVNDRYGHAMGDAVLQLFGRVLKDTLDVSAVPGRLGGEEFAVFLPDCGQEPALLTARRVCRRFSVECREASGGKLTVTASAGVVTAGGKVTLERALEAADKGLYKAKRQGKAQIVTMDFTPDGALQNSVAEAGFSSLRRKAA</sequence>
<evidence type="ECO:0000259" key="4">
    <source>
        <dbReference type="PROSITE" id="PS50887"/>
    </source>
</evidence>
<feature type="transmembrane region" description="Helical" evidence="3">
    <location>
        <begin position="123"/>
        <end position="144"/>
    </location>
</feature>
<evidence type="ECO:0000256" key="1">
    <source>
        <dbReference type="ARBA" id="ARBA00012528"/>
    </source>
</evidence>
<dbReference type="GO" id="GO:1902201">
    <property type="term" value="P:negative regulation of bacterial-type flagellum-dependent cell motility"/>
    <property type="evidence" value="ECO:0007669"/>
    <property type="project" value="TreeGrafter"/>
</dbReference>
<keyword evidence="3" id="KW-1133">Transmembrane helix</keyword>
<dbReference type="GO" id="GO:0043709">
    <property type="term" value="P:cell adhesion involved in single-species biofilm formation"/>
    <property type="evidence" value="ECO:0007669"/>
    <property type="project" value="TreeGrafter"/>
</dbReference>
<keyword evidence="3" id="KW-0812">Transmembrane</keyword>
<dbReference type="Pfam" id="PF00990">
    <property type="entry name" value="GGDEF"/>
    <property type="match status" value="1"/>
</dbReference>
<protein>
    <recommendedName>
        <fullName evidence="1">diguanylate cyclase</fullName>
        <ecNumber evidence="1">2.7.7.65</ecNumber>
    </recommendedName>
</protein>
<organism evidence="5 6">
    <name type="scientific">Roseibium marinum</name>
    <dbReference type="NCBI Taxonomy" id="281252"/>
    <lineage>
        <taxon>Bacteria</taxon>
        <taxon>Pseudomonadati</taxon>
        <taxon>Pseudomonadota</taxon>
        <taxon>Alphaproteobacteria</taxon>
        <taxon>Hyphomicrobiales</taxon>
        <taxon>Stappiaceae</taxon>
        <taxon>Roseibium</taxon>
    </lineage>
</organism>
<dbReference type="Gene3D" id="3.30.70.270">
    <property type="match status" value="1"/>
</dbReference>
<dbReference type="EMBL" id="PPCN01000023">
    <property type="protein sequence ID" value="POF27706.1"/>
    <property type="molecule type" value="Genomic_DNA"/>
</dbReference>
<dbReference type="PANTHER" id="PTHR45138">
    <property type="entry name" value="REGULATORY COMPONENTS OF SENSORY TRANSDUCTION SYSTEM"/>
    <property type="match status" value="1"/>
</dbReference>
<dbReference type="NCBIfam" id="TIGR00254">
    <property type="entry name" value="GGDEF"/>
    <property type="match status" value="1"/>
</dbReference>
<dbReference type="CDD" id="cd01949">
    <property type="entry name" value="GGDEF"/>
    <property type="match status" value="1"/>
</dbReference>
<accession>A0A2S3UJ44</accession>
<dbReference type="Proteomes" id="UP000236959">
    <property type="component" value="Unassembled WGS sequence"/>
</dbReference>
<dbReference type="InterPro" id="IPR043128">
    <property type="entry name" value="Rev_trsase/Diguanyl_cyclase"/>
</dbReference>
<dbReference type="GO" id="GO:0005886">
    <property type="term" value="C:plasma membrane"/>
    <property type="evidence" value="ECO:0007669"/>
    <property type="project" value="TreeGrafter"/>
</dbReference>
<keyword evidence="6" id="KW-1185">Reference proteome</keyword>
<reference evidence="5 6" key="1">
    <citation type="submission" date="2018-01" db="EMBL/GenBank/DDBJ databases">
        <title>Genomic Encyclopedia of Archaeal and Bacterial Type Strains, Phase II (KMG-II): from individual species to whole genera.</title>
        <authorList>
            <person name="Goeker M."/>
        </authorList>
    </citation>
    <scope>NUCLEOTIDE SEQUENCE [LARGE SCALE GENOMIC DNA]</scope>
    <source>
        <strain evidence="5 6">DSM 17023</strain>
    </source>
</reference>
<evidence type="ECO:0000256" key="2">
    <source>
        <dbReference type="ARBA" id="ARBA00034247"/>
    </source>
</evidence>
<dbReference type="AlphaFoldDB" id="A0A2S3UJ44"/>
<dbReference type="EC" id="2.7.7.65" evidence="1"/>
<feature type="transmembrane region" description="Helical" evidence="3">
    <location>
        <begin position="193"/>
        <end position="215"/>
    </location>
</feature>
<dbReference type="GO" id="GO:0052621">
    <property type="term" value="F:diguanylate cyclase activity"/>
    <property type="evidence" value="ECO:0007669"/>
    <property type="project" value="UniProtKB-EC"/>
</dbReference>
<feature type="domain" description="GGDEF" evidence="4">
    <location>
        <begin position="256"/>
        <end position="388"/>
    </location>
</feature>
<evidence type="ECO:0000313" key="6">
    <source>
        <dbReference type="Proteomes" id="UP000236959"/>
    </source>
</evidence>
<dbReference type="PANTHER" id="PTHR45138:SF9">
    <property type="entry name" value="DIGUANYLATE CYCLASE DGCM-RELATED"/>
    <property type="match status" value="1"/>
</dbReference>
<evidence type="ECO:0000256" key="3">
    <source>
        <dbReference type="SAM" id="Phobius"/>
    </source>
</evidence>
<feature type="transmembrane region" description="Helical" evidence="3">
    <location>
        <begin position="6"/>
        <end position="29"/>
    </location>
</feature>
<dbReference type="SMART" id="SM00267">
    <property type="entry name" value="GGDEF"/>
    <property type="match status" value="1"/>
</dbReference>
<comment type="caution">
    <text evidence="5">The sequence shown here is derived from an EMBL/GenBank/DDBJ whole genome shotgun (WGS) entry which is preliminary data.</text>
</comment>
<dbReference type="SUPFAM" id="SSF55073">
    <property type="entry name" value="Nucleotide cyclase"/>
    <property type="match status" value="1"/>
</dbReference>
<feature type="transmembrane region" description="Helical" evidence="3">
    <location>
        <begin position="70"/>
        <end position="91"/>
    </location>
</feature>
<gene>
    <name evidence="5" type="ORF">CLV41_1235</name>
</gene>
<dbReference type="PROSITE" id="PS50887">
    <property type="entry name" value="GGDEF"/>
    <property type="match status" value="1"/>
</dbReference>
<name>A0A2S3UJ44_9HYPH</name>
<dbReference type="RefSeq" id="WP_170107340.1">
    <property type="nucleotide sequence ID" value="NZ_PPCN01000023.1"/>
</dbReference>
<dbReference type="InterPro" id="IPR050469">
    <property type="entry name" value="Diguanylate_Cyclase"/>
</dbReference>
<dbReference type="InterPro" id="IPR000160">
    <property type="entry name" value="GGDEF_dom"/>
</dbReference>
<dbReference type="FunFam" id="3.30.70.270:FF:000001">
    <property type="entry name" value="Diguanylate cyclase domain protein"/>
    <property type="match status" value="1"/>
</dbReference>
<dbReference type="InterPro" id="IPR029787">
    <property type="entry name" value="Nucleotide_cyclase"/>
</dbReference>
<proteinExistence type="predicted"/>
<feature type="transmembrane region" description="Helical" evidence="3">
    <location>
        <begin position="156"/>
        <end position="173"/>
    </location>
</feature>
<comment type="catalytic activity">
    <reaction evidence="2">
        <text>2 GTP = 3',3'-c-di-GMP + 2 diphosphate</text>
        <dbReference type="Rhea" id="RHEA:24898"/>
        <dbReference type="ChEBI" id="CHEBI:33019"/>
        <dbReference type="ChEBI" id="CHEBI:37565"/>
        <dbReference type="ChEBI" id="CHEBI:58805"/>
        <dbReference type="EC" id="2.7.7.65"/>
    </reaction>
</comment>
<feature type="transmembrane region" description="Helical" evidence="3">
    <location>
        <begin position="41"/>
        <end position="64"/>
    </location>
</feature>
<feature type="transmembrane region" description="Helical" evidence="3">
    <location>
        <begin position="98"/>
        <end position="117"/>
    </location>
</feature>